<dbReference type="InterPro" id="IPR001547">
    <property type="entry name" value="Glyco_hydro_5"/>
</dbReference>
<keyword evidence="2" id="KW-0326">Glycosidase</keyword>
<dbReference type="Pfam" id="PF22633">
    <property type="entry name" value="F5_F8_type_C_2"/>
    <property type="match status" value="2"/>
</dbReference>
<dbReference type="PANTHER" id="PTHR34142">
    <property type="entry name" value="ENDO-BETA-1,4-GLUCANASE A"/>
    <property type="match status" value="1"/>
</dbReference>
<reference evidence="5" key="1">
    <citation type="journal article" date="2014" name="Int. J. Syst. Evol. Microbiol.">
        <title>Complete genome sequence of Corynebacterium casei LMG S-19264T (=DSM 44701T), isolated from a smear-ripened cheese.</title>
        <authorList>
            <consortium name="US DOE Joint Genome Institute (JGI-PGF)"/>
            <person name="Walter F."/>
            <person name="Albersmeier A."/>
            <person name="Kalinowski J."/>
            <person name="Ruckert C."/>
        </authorList>
    </citation>
    <scope>NUCLEOTIDE SEQUENCE</scope>
    <source>
        <strain evidence="5">KCTC 12870</strain>
    </source>
</reference>
<dbReference type="PANTHER" id="PTHR34142:SF1">
    <property type="entry name" value="GLYCOSIDE HYDROLASE FAMILY 5 DOMAIN-CONTAINING PROTEIN"/>
    <property type="match status" value="1"/>
</dbReference>
<proteinExistence type="predicted"/>
<gene>
    <name evidence="5" type="ORF">GCM10007047_17550</name>
</gene>
<evidence type="ECO:0000313" key="6">
    <source>
        <dbReference type="Proteomes" id="UP000642829"/>
    </source>
</evidence>
<evidence type="ECO:0000256" key="2">
    <source>
        <dbReference type="ARBA" id="ARBA00023295"/>
    </source>
</evidence>
<dbReference type="Gene3D" id="2.60.120.200">
    <property type="match status" value="1"/>
</dbReference>
<sequence>MSPLSKIKTRALLIVITMFMASWLHAETVYLGSPHILQYFHQGPWNVQGGESTVAHTFTLPDNGGTQVNFSFENALKGVDVTDPNAPDTTGALPATWSHHGTNGMAAGEATVARFDSGDQFSLVVDHQIAIEAFTMHEYQGGEEVRITWTDEGIAKSLNLIMTTANGVITIGGRRGNYPLSDPIIADANTPIIFTNVTPPSSDHLRLCSIACSLVLNAPPYYEPSDDGFVQMFGVNIAGAEFNSGNLPGTHGYNYFYPNEDEVEYYHSKGLNLIRLPFKWKRLQNSLYAPLSTNELALIDGVLALAAARDMKVILDMHDYGHYDDDDIKIGNPALPHSAYADVWLKIADHFKNNDAIYGYGLMNEPVGMAAGGGNWPVAAQTATDAIRSVDAKTWIIVGGENWSSATKWRASNPNLDVIDPSDKLIYEAHCYFSNAGNDNYGSWSAEQVYPYEAIHRVEPFVQWLKERDARGFVGEYGIPGNEPRWNDVLENFMEYLGANGLSATYWAGGRYWNNYSLGVHPSSNYTVDRPQMAVLTKDFAYTVTQEEVDIAYAKIAVASSIQNSSKSADKAVDGDDATFWSSSFADDEWIYVDLEQSYGFDRVEIVWENAYASEYRIQVSNDAASWTDIYSTTTGNGGTDTLTALAGNGRYVRLYCDVRGTGWGNGVRSFRIYSSESGVPVASNLTGTDIGSTGAAGNNSESGDSYTIQASGYDIYGTADSFRFLHQTMTGDGEITALVSSLTATHSWAKAGLMMRESTDANARNVFVLATNGTATNMQYRSTTGGSTANISGTGTIPHWLRLSRSGDTFTGYHSSDGVNWTTIGAQTIAGMPTNLEIGLAATSHNNSVLTTAVFDNVTLPGDTTPTVPTNLTEGKTATASTEQNSSRSADMAVDGDGVTRWSSIYADNEWIYVDLGQSYDIDEVVLSWEAAYASGYRIQVSDNASTWTDIYTTTTGNGGTDQLTNLSGNGRYVRILCETRGTSWGNSLYEIEVYGSL</sequence>
<feature type="compositionally biased region" description="Polar residues" evidence="3">
    <location>
        <begin position="866"/>
        <end position="890"/>
    </location>
</feature>
<reference evidence="5" key="2">
    <citation type="submission" date="2020-09" db="EMBL/GenBank/DDBJ databases">
        <authorList>
            <person name="Sun Q."/>
            <person name="Kim S."/>
        </authorList>
    </citation>
    <scope>NUCLEOTIDE SEQUENCE</scope>
    <source>
        <strain evidence="5">KCTC 12870</strain>
    </source>
</reference>
<keyword evidence="6" id="KW-1185">Reference proteome</keyword>
<dbReference type="EMBL" id="BMXG01000009">
    <property type="protein sequence ID" value="GHC01530.1"/>
    <property type="molecule type" value="Genomic_DNA"/>
</dbReference>
<dbReference type="InterPro" id="IPR008979">
    <property type="entry name" value="Galactose-bd-like_sf"/>
</dbReference>
<feature type="region of interest" description="Disordered" evidence="3">
    <location>
        <begin position="866"/>
        <end position="893"/>
    </location>
</feature>
<dbReference type="Gene3D" id="3.20.20.80">
    <property type="entry name" value="Glycosidases"/>
    <property type="match status" value="1"/>
</dbReference>
<evidence type="ECO:0000256" key="1">
    <source>
        <dbReference type="ARBA" id="ARBA00022801"/>
    </source>
</evidence>
<keyword evidence="1" id="KW-0378">Hydrolase</keyword>
<feature type="domain" description="F5/8 type C" evidence="4">
    <location>
        <begin position="537"/>
        <end position="676"/>
    </location>
</feature>
<dbReference type="GO" id="GO:0009251">
    <property type="term" value="P:glucan catabolic process"/>
    <property type="evidence" value="ECO:0007669"/>
    <property type="project" value="TreeGrafter"/>
</dbReference>
<dbReference type="InterPro" id="IPR000421">
    <property type="entry name" value="FA58C"/>
</dbReference>
<dbReference type="InterPro" id="IPR013320">
    <property type="entry name" value="ConA-like_dom_sf"/>
</dbReference>
<dbReference type="SUPFAM" id="SSF49899">
    <property type="entry name" value="Concanavalin A-like lectins/glucanases"/>
    <property type="match status" value="1"/>
</dbReference>
<dbReference type="InterPro" id="IPR017853">
    <property type="entry name" value="GH"/>
</dbReference>
<evidence type="ECO:0000256" key="3">
    <source>
        <dbReference type="SAM" id="MobiDB-lite"/>
    </source>
</evidence>
<comment type="caution">
    <text evidence="5">The sequence shown here is derived from an EMBL/GenBank/DDBJ whole genome shotgun (WGS) entry which is preliminary data.</text>
</comment>
<dbReference type="GO" id="GO:0004553">
    <property type="term" value="F:hydrolase activity, hydrolyzing O-glycosyl compounds"/>
    <property type="evidence" value="ECO:0007669"/>
    <property type="project" value="InterPro"/>
</dbReference>
<dbReference type="AlphaFoldDB" id="A0A8J3DBJ9"/>
<dbReference type="Proteomes" id="UP000642829">
    <property type="component" value="Unassembled WGS sequence"/>
</dbReference>
<name>A0A8J3DBJ9_9BACT</name>
<dbReference type="Pfam" id="PF00150">
    <property type="entry name" value="Cellulase"/>
    <property type="match status" value="1"/>
</dbReference>
<evidence type="ECO:0000259" key="4">
    <source>
        <dbReference type="PROSITE" id="PS50022"/>
    </source>
</evidence>
<protein>
    <recommendedName>
        <fullName evidence="4">F5/8 type C domain-containing protein</fullName>
    </recommendedName>
</protein>
<evidence type="ECO:0000313" key="5">
    <source>
        <dbReference type="EMBL" id="GHC01530.1"/>
    </source>
</evidence>
<organism evidence="5 6">
    <name type="scientific">Cerasicoccus arenae</name>
    <dbReference type="NCBI Taxonomy" id="424488"/>
    <lineage>
        <taxon>Bacteria</taxon>
        <taxon>Pseudomonadati</taxon>
        <taxon>Verrucomicrobiota</taxon>
        <taxon>Opitutia</taxon>
        <taxon>Puniceicoccales</taxon>
        <taxon>Cerasicoccaceae</taxon>
        <taxon>Cerasicoccus</taxon>
    </lineage>
</organism>
<dbReference type="SUPFAM" id="SSF49785">
    <property type="entry name" value="Galactose-binding domain-like"/>
    <property type="match status" value="2"/>
</dbReference>
<dbReference type="Gene3D" id="2.60.120.260">
    <property type="entry name" value="Galactose-binding domain-like"/>
    <property type="match status" value="2"/>
</dbReference>
<dbReference type="SUPFAM" id="SSF51445">
    <property type="entry name" value="(Trans)glycosidases"/>
    <property type="match status" value="1"/>
</dbReference>
<feature type="domain" description="F5/8 type C" evidence="4">
    <location>
        <begin position="866"/>
        <end position="998"/>
    </location>
</feature>
<dbReference type="RefSeq" id="WP_189514176.1">
    <property type="nucleotide sequence ID" value="NZ_BMXG01000009.1"/>
</dbReference>
<accession>A0A8J3DBJ9</accession>
<dbReference type="PROSITE" id="PS50022">
    <property type="entry name" value="FA58C_3"/>
    <property type="match status" value="2"/>
</dbReference>